<name>A0A6J5RIE9_9CAUD</name>
<proteinExistence type="predicted"/>
<dbReference type="Gene3D" id="1.10.1660.10">
    <property type="match status" value="1"/>
</dbReference>
<protein>
    <submittedName>
        <fullName evidence="2">MerR-type HTH domain containing protein</fullName>
    </submittedName>
</protein>
<dbReference type="SUPFAM" id="SSF46955">
    <property type="entry name" value="Putative DNA-binding domain"/>
    <property type="match status" value="1"/>
</dbReference>
<dbReference type="InterPro" id="IPR009061">
    <property type="entry name" value="DNA-bd_dom_put_sf"/>
</dbReference>
<evidence type="ECO:0000259" key="1">
    <source>
        <dbReference type="Pfam" id="PF13411"/>
    </source>
</evidence>
<dbReference type="GO" id="GO:0006355">
    <property type="term" value="P:regulation of DNA-templated transcription"/>
    <property type="evidence" value="ECO:0007669"/>
    <property type="project" value="InterPro"/>
</dbReference>
<dbReference type="Pfam" id="PF13411">
    <property type="entry name" value="MerR_1"/>
    <property type="match status" value="1"/>
</dbReference>
<evidence type="ECO:0000313" key="2">
    <source>
        <dbReference type="EMBL" id="CAB4197143.1"/>
    </source>
</evidence>
<feature type="domain" description="HTH merR-type" evidence="1">
    <location>
        <begin position="6"/>
        <end position="54"/>
    </location>
</feature>
<gene>
    <name evidence="2" type="ORF">UFOVP1304_17</name>
</gene>
<dbReference type="GO" id="GO:0003677">
    <property type="term" value="F:DNA binding"/>
    <property type="evidence" value="ECO:0007669"/>
    <property type="project" value="InterPro"/>
</dbReference>
<organism evidence="2">
    <name type="scientific">uncultured Caudovirales phage</name>
    <dbReference type="NCBI Taxonomy" id="2100421"/>
    <lineage>
        <taxon>Viruses</taxon>
        <taxon>Duplodnaviria</taxon>
        <taxon>Heunggongvirae</taxon>
        <taxon>Uroviricota</taxon>
        <taxon>Caudoviricetes</taxon>
        <taxon>Peduoviridae</taxon>
        <taxon>Maltschvirus</taxon>
        <taxon>Maltschvirus maltsch</taxon>
    </lineage>
</organism>
<dbReference type="InterPro" id="IPR000551">
    <property type="entry name" value="MerR-type_HTH_dom"/>
</dbReference>
<sequence length="68" mass="7706">MKKYLTLVQAAARAGVHPETLRGWAMRHVVPSHRIHPTGRWYFNPADIDKMAFCEQPDSGSEQGEART</sequence>
<accession>A0A6J5RIE9</accession>
<dbReference type="EMBL" id="LR797253">
    <property type="protein sequence ID" value="CAB4197143.1"/>
    <property type="molecule type" value="Genomic_DNA"/>
</dbReference>
<reference evidence="2" key="1">
    <citation type="submission" date="2020-05" db="EMBL/GenBank/DDBJ databases">
        <authorList>
            <person name="Chiriac C."/>
            <person name="Salcher M."/>
            <person name="Ghai R."/>
            <person name="Kavagutti S V."/>
        </authorList>
    </citation>
    <scope>NUCLEOTIDE SEQUENCE</scope>
</reference>